<evidence type="ECO:0000313" key="3">
    <source>
        <dbReference type="Proteomes" id="UP000435649"/>
    </source>
</evidence>
<evidence type="ECO:0000259" key="1">
    <source>
        <dbReference type="Pfam" id="PF04015"/>
    </source>
</evidence>
<dbReference type="InterPro" id="IPR006311">
    <property type="entry name" value="TAT_signal"/>
</dbReference>
<comment type="caution">
    <text evidence="2">The sequence shown here is derived from an EMBL/GenBank/DDBJ whole genome shotgun (WGS) entry which is preliminary data.</text>
</comment>
<dbReference type="Proteomes" id="UP000435649">
    <property type="component" value="Unassembled WGS sequence"/>
</dbReference>
<evidence type="ECO:0000313" key="2">
    <source>
        <dbReference type="EMBL" id="MST98882.1"/>
    </source>
</evidence>
<dbReference type="EMBL" id="VUNS01000025">
    <property type="protein sequence ID" value="MST98882.1"/>
    <property type="molecule type" value="Genomic_DNA"/>
</dbReference>
<dbReference type="RefSeq" id="WP_106051497.1">
    <property type="nucleotide sequence ID" value="NZ_VUNS01000025.1"/>
</dbReference>
<sequence>MDRRDFLKGTAALALTVGIAGRLGNAAAAEQQPPAEGKTPDLVALRGDSPAEMFDAGIALFGGMSAFVKPGQSVVIKPNIGWDRPPESGANTNPELVGRMVSRCLEAGAKEVSVFDHTCDNWVASYSKSGIRAAVEAAGGKMVSGAVEEDYREVDIPGAVNMKKAKVHRLILDSDVFFNVPVLKHHGGAKLTCAMKNFMGLVWDRRHMHANNLQQCIADASLIRRPDLNVVDAFRVMTTGGPRGNANSVVRNLRSLLLSRDIVAVDTASARMIDFPLSTIGHIPAGQKLGLGTTELGKLDIRRVVL</sequence>
<accession>A0A844G7N6</accession>
<feature type="domain" description="DUF362" evidence="1">
    <location>
        <begin position="74"/>
        <end position="271"/>
    </location>
</feature>
<protein>
    <submittedName>
        <fullName evidence="2">DUF362 domain-containing protein</fullName>
    </submittedName>
</protein>
<proteinExistence type="predicted"/>
<gene>
    <name evidence="2" type="ORF">FYJ85_17745</name>
</gene>
<dbReference type="InterPro" id="IPR007160">
    <property type="entry name" value="DUF362"/>
</dbReference>
<dbReference type="Pfam" id="PF04015">
    <property type="entry name" value="DUF362"/>
    <property type="match status" value="1"/>
</dbReference>
<dbReference type="NCBIfam" id="TIGR01409">
    <property type="entry name" value="TAT_signal_seq"/>
    <property type="match status" value="1"/>
</dbReference>
<organism evidence="2 3">
    <name type="scientific">Victivallis lenta</name>
    <dbReference type="NCBI Taxonomy" id="2606640"/>
    <lineage>
        <taxon>Bacteria</taxon>
        <taxon>Pseudomonadati</taxon>
        <taxon>Lentisphaerota</taxon>
        <taxon>Lentisphaeria</taxon>
        <taxon>Victivallales</taxon>
        <taxon>Victivallaceae</taxon>
        <taxon>Victivallis</taxon>
    </lineage>
</organism>
<dbReference type="Pfam" id="PF10518">
    <property type="entry name" value="TAT_signal"/>
    <property type="match status" value="1"/>
</dbReference>
<dbReference type="PROSITE" id="PS51318">
    <property type="entry name" value="TAT"/>
    <property type="match status" value="1"/>
</dbReference>
<reference evidence="2 3" key="1">
    <citation type="submission" date="2019-08" db="EMBL/GenBank/DDBJ databases">
        <title>In-depth cultivation of the pig gut microbiome towards novel bacterial diversity and tailored functional studies.</title>
        <authorList>
            <person name="Wylensek D."/>
            <person name="Hitch T.C.A."/>
            <person name="Clavel T."/>
        </authorList>
    </citation>
    <scope>NUCLEOTIDE SEQUENCE [LARGE SCALE GENOMIC DNA]</scope>
    <source>
        <strain evidence="2 3">BBE-744-WT-12</strain>
    </source>
</reference>
<dbReference type="InterPro" id="IPR019546">
    <property type="entry name" value="TAT_signal_bac_arc"/>
</dbReference>
<keyword evidence="3" id="KW-1185">Reference proteome</keyword>
<name>A0A844G7N6_9BACT</name>
<dbReference type="AlphaFoldDB" id="A0A844G7N6"/>